<evidence type="ECO:0000256" key="5">
    <source>
        <dbReference type="ARBA" id="ARBA00022917"/>
    </source>
</evidence>
<evidence type="ECO:0000256" key="7">
    <source>
        <dbReference type="HAMAP-Rule" id="MF_01228"/>
    </source>
</evidence>
<evidence type="ECO:0000256" key="4">
    <source>
        <dbReference type="ARBA" id="ARBA00022840"/>
    </source>
</evidence>
<dbReference type="CDD" id="cd00814">
    <property type="entry name" value="MetRS_core"/>
    <property type="match status" value="1"/>
</dbReference>
<dbReference type="EC" id="6.1.1.10" evidence="7"/>
<dbReference type="PROSITE" id="PS51257">
    <property type="entry name" value="PROKAR_LIPOPROTEIN"/>
    <property type="match status" value="1"/>
</dbReference>
<dbReference type="SUPFAM" id="SSF52374">
    <property type="entry name" value="Nucleotidylyl transferase"/>
    <property type="match status" value="1"/>
</dbReference>
<dbReference type="CDD" id="cd07957">
    <property type="entry name" value="Anticodon_Ia_Met"/>
    <property type="match status" value="1"/>
</dbReference>
<evidence type="ECO:0000256" key="6">
    <source>
        <dbReference type="ARBA" id="ARBA00023146"/>
    </source>
</evidence>
<dbReference type="GO" id="GO:0005524">
    <property type="term" value="F:ATP binding"/>
    <property type="evidence" value="ECO:0007669"/>
    <property type="project" value="UniProtKB-UniRule"/>
</dbReference>
<evidence type="ECO:0000313" key="10">
    <source>
        <dbReference type="EMBL" id="GEP53549.1"/>
    </source>
</evidence>
<evidence type="ECO:0000259" key="8">
    <source>
        <dbReference type="Pfam" id="PF09334"/>
    </source>
</evidence>
<dbReference type="PANTHER" id="PTHR43326:SF1">
    <property type="entry name" value="METHIONINE--TRNA LIGASE, MITOCHONDRIAL"/>
    <property type="match status" value="1"/>
</dbReference>
<feature type="domain" description="Methionyl-tRNA synthetase anticodon-binding" evidence="9">
    <location>
        <begin position="377"/>
        <end position="508"/>
    </location>
</feature>
<dbReference type="PRINTS" id="PR01041">
    <property type="entry name" value="TRNASYNTHMET"/>
</dbReference>
<dbReference type="AlphaFoldDB" id="A0A512N3H7"/>
<dbReference type="Proteomes" id="UP000321058">
    <property type="component" value="Unassembled WGS sequence"/>
</dbReference>
<comment type="function">
    <text evidence="1 7">Is required not only for elongation of protein synthesis but also for the initiation of all mRNA translation through initiator tRNA(fMet) aminoacylation.</text>
</comment>
<feature type="domain" description="Methionyl/Leucyl tRNA synthetase" evidence="8">
    <location>
        <begin position="7"/>
        <end position="139"/>
    </location>
</feature>
<keyword evidence="4 7" id="KW-0067">ATP-binding</keyword>
<feature type="short sequence motif" description="'HIGH' region" evidence="7">
    <location>
        <begin position="14"/>
        <end position="24"/>
    </location>
</feature>
<dbReference type="NCBIfam" id="TIGR00398">
    <property type="entry name" value="metG"/>
    <property type="match status" value="1"/>
</dbReference>
<dbReference type="HAMAP" id="MF_01228">
    <property type="entry name" value="Met_tRNA_synth_type2"/>
    <property type="match status" value="1"/>
</dbReference>
<sequence>MSGRGTYYVTTPIYYVNDVPHIGHAYTTLACDVLARFKRLDGYDVHFLTGTDEHGQKVEKAAAAAGLAPQAFTDKVSQSFRDLVQVMNYSPDNFIRTTEPRHHEASQALWEKLVASGDIYLGKYAGWYSVRDEAYFVEGETEVGTDGKRRATASGAEVEWVEEPSYFFKLSTWSDRLLDFYEKNPRFIAPESRRNEVMSFVKGGLQDLSVSRTSFSWGIPVPGDSKHIMYVWLDALTNYITECGYPDTSNPLWKYWPADLHMVGKDIIRFHCVFWPAFLMSAGVAPPQRVFAHGWWTNEGQKISKSLGNVIDPVELVASYGLDPVRYFLLREVPFGNDGDLQRRALIGRLNGDLANAYGNLCQRVLSIVAKSGGGKVPAKGAIVEADTALLDRAKGLLATVRGEIDEQAFHRALIAIWEVIADANRYVDAQAPWALAKTDPVRRDTVLWVLAETIRRVTLLVQPFMPDSAGKILDQLAVAAADRTFACFDKEVVSGTALPAPQGVFPRFVEPAKAAS</sequence>
<dbReference type="InterPro" id="IPR041872">
    <property type="entry name" value="Anticodon_Met"/>
</dbReference>
<gene>
    <name evidence="10" type="primary">metG_1</name>
    <name evidence="7" type="synonym">metG</name>
    <name evidence="10" type="ORF">RSO01_07150</name>
</gene>
<dbReference type="Pfam" id="PF09334">
    <property type="entry name" value="tRNA-synt_1g"/>
    <property type="match status" value="2"/>
</dbReference>
<feature type="domain" description="Methionyl/Leucyl tRNA synthetase" evidence="8">
    <location>
        <begin position="151"/>
        <end position="366"/>
    </location>
</feature>
<accession>A0A512N3H7</accession>
<evidence type="ECO:0000256" key="2">
    <source>
        <dbReference type="ARBA" id="ARBA00022598"/>
    </source>
</evidence>
<dbReference type="SUPFAM" id="SSF47323">
    <property type="entry name" value="Anticodon-binding domain of a subclass of class I aminoacyl-tRNA synthetases"/>
    <property type="match status" value="1"/>
</dbReference>
<keyword evidence="3 7" id="KW-0547">Nucleotide-binding</keyword>
<comment type="subunit">
    <text evidence="7">Monomer.</text>
</comment>
<reference evidence="10 11" key="1">
    <citation type="submission" date="2019-07" db="EMBL/GenBank/DDBJ databases">
        <title>Whole genome shotgun sequence of Reyranella soli NBRC 108950.</title>
        <authorList>
            <person name="Hosoyama A."/>
            <person name="Uohara A."/>
            <person name="Ohji S."/>
            <person name="Ichikawa N."/>
        </authorList>
    </citation>
    <scope>NUCLEOTIDE SEQUENCE [LARGE SCALE GENOMIC DNA]</scope>
    <source>
        <strain evidence="10 11">NBRC 108950</strain>
    </source>
</reference>
<dbReference type="GO" id="GO:0006431">
    <property type="term" value="P:methionyl-tRNA aminoacylation"/>
    <property type="evidence" value="ECO:0007669"/>
    <property type="project" value="UniProtKB-UniRule"/>
</dbReference>
<keyword evidence="5 7" id="KW-0648">Protein biosynthesis</keyword>
<dbReference type="Gene3D" id="3.40.50.620">
    <property type="entry name" value="HUPs"/>
    <property type="match status" value="1"/>
</dbReference>
<dbReference type="InterPro" id="IPR033911">
    <property type="entry name" value="MetRS_core"/>
</dbReference>
<dbReference type="NCBIfam" id="NF008900">
    <property type="entry name" value="PRK12267.1"/>
    <property type="match status" value="1"/>
</dbReference>
<dbReference type="InterPro" id="IPR014729">
    <property type="entry name" value="Rossmann-like_a/b/a_fold"/>
</dbReference>
<dbReference type="PANTHER" id="PTHR43326">
    <property type="entry name" value="METHIONYL-TRNA SYNTHETASE"/>
    <property type="match status" value="1"/>
</dbReference>
<dbReference type="Gene3D" id="2.170.220.10">
    <property type="match status" value="1"/>
</dbReference>
<comment type="caution">
    <text evidence="7">Lacks conserved residue(s) required for the propagation of feature annotation.</text>
</comment>
<keyword evidence="6 7" id="KW-0030">Aminoacyl-tRNA synthetase</keyword>
<keyword evidence="7" id="KW-0963">Cytoplasm</keyword>
<keyword evidence="2 7" id="KW-0436">Ligase</keyword>
<dbReference type="GO" id="GO:0004825">
    <property type="term" value="F:methionine-tRNA ligase activity"/>
    <property type="evidence" value="ECO:0007669"/>
    <property type="project" value="UniProtKB-UniRule"/>
</dbReference>
<evidence type="ECO:0000256" key="1">
    <source>
        <dbReference type="ARBA" id="ARBA00003314"/>
    </source>
</evidence>
<comment type="similarity">
    <text evidence="7">Belongs to the class-I aminoacyl-tRNA synthetase family. MetG type 2B subfamily.</text>
</comment>
<evidence type="ECO:0000313" key="11">
    <source>
        <dbReference type="Proteomes" id="UP000321058"/>
    </source>
</evidence>
<proteinExistence type="inferred from homology"/>
<comment type="subcellular location">
    <subcellularLocation>
        <location evidence="7">Cytoplasm</location>
    </subcellularLocation>
</comment>
<dbReference type="FunFam" id="2.170.220.10:FF:000002">
    <property type="entry name" value="Methionine--tRNA ligase"/>
    <property type="match status" value="1"/>
</dbReference>
<dbReference type="RefSeq" id="WP_147146298.1">
    <property type="nucleotide sequence ID" value="NZ_BKAJ01000012.1"/>
</dbReference>
<dbReference type="OrthoDB" id="9810191at2"/>
<dbReference type="InterPro" id="IPR015413">
    <property type="entry name" value="Methionyl/Leucyl_tRNA_Synth"/>
</dbReference>
<evidence type="ECO:0000256" key="3">
    <source>
        <dbReference type="ARBA" id="ARBA00022741"/>
    </source>
</evidence>
<comment type="catalytic activity">
    <reaction evidence="7">
        <text>tRNA(Met) + L-methionine + ATP = L-methionyl-tRNA(Met) + AMP + diphosphate</text>
        <dbReference type="Rhea" id="RHEA:13481"/>
        <dbReference type="Rhea" id="RHEA-COMP:9667"/>
        <dbReference type="Rhea" id="RHEA-COMP:9698"/>
        <dbReference type="ChEBI" id="CHEBI:30616"/>
        <dbReference type="ChEBI" id="CHEBI:33019"/>
        <dbReference type="ChEBI" id="CHEBI:57844"/>
        <dbReference type="ChEBI" id="CHEBI:78442"/>
        <dbReference type="ChEBI" id="CHEBI:78530"/>
        <dbReference type="ChEBI" id="CHEBI:456215"/>
        <dbReference type="EC" id="6.1.1.10"/>
    </reaction>
</comment>
<dbReference type="InterPro" id="IPR023457">
    <property type="entry name" value="Met-tRNA_synth_2"/>
</dbReference>
<dbReference type="Gene3D" id="1.10.730.10">
    <property type="entry name" value="Isoleucyl-tRNA Synthetase, Domain 1"/>
    <property type="match status" value="1"/>
</dbReference>
<dbReference type="EMBL" id="BKAJ01000012">
    <property type="protein sequence ID" value="GEP53549.1"/>
    <property type="molecule type" value="Genomic_DNA"/>
</dbReference>
<dbReference type="InterPro" id="IPR009080">
    <property type="entry name" value="tRNAsynth_Ia_anticodon-bd"/>
</dbReference>
<evidence type="ECO:0000259" key="9">
    <source>
        <dbReference type="Pfam" id="PF19303"/>
    </source>
</evidence>
<organism evidence="10 11">
    <name type="scientific">Reyranella soli</name>
    <dbReference type="NCBI Taxonomy" id="1230389"/>
    <lineage>
        <taxon>Bacteria</taxon>
        <taxon>Pseudomonadati</taxon>
        <taxon>Pseudomonadota</taxon>
        <taxon>Alphaproteobacteria</taxon>
        <taxon>Hyphomicrobiales</taxon>
        <taxon>Reyranellaceae</taxon>
        <taxon>Reyranella</taxon>
    </lineage>
</organism>
<dbReference type="InterPro" id="IPR014758">
    <property type="entry name" value="Met-tRNA_synth"/>
</dbReference>
<keyword evidence="11" id="KW-1185">Reference proteome</keyword>
<dbReference type="Pfam" id="PF19303">
    <property type="entry name" value="Anticodon_3"/>
    <property type="match status" value="1"/>
</dbReference>
<feature type="short sequence motif" description="'KMSKS' region" evidence="7">
    <location>
        <begin position="302"/>
        <end position="306"/>
    </location>
</feature>
<protein>
    <recommendedName>
        <fullName evidence="7">Methionine--tRNA ligase</fullName>
        <ecNumber evidence="7">6.1.1.10</ecNumber>
    </recommendedName>
    <alternativeName>
        <fullName evidence="7">Methionyl-tRNA synthetase</fullName>
        <shortName evidence="7">MetRS</shortName>
    </alternativeName>
</protein>
<name>A0A512N3H7_9HYPH</name>
<dbReference type="GO" id="GO:0005737">
    <property type="term" value="C:cytoplasm"/>
    <property type="evidence" value="ECO:0007669"/>
    <property type="project" value="UniProtKB-SubCell"/>
</dbReference>
<comment type="caution">
    <text evidence="10">The sequence shown here is derived from an EMBL/GenBank/DDBJ whole genome shotgun (WGS) entry which is preliminary data.</text>
</comment>